<dbReference type="EMBL" id="UHFN01000002">
    <property type="protein sequence ID" value="SUN57961.1"/>
    <property type="molecule type" value="Genomic_DNA"/>
</dbReference>
<gene>
    <name evidence="1" type="ORF">NCTC12224_00035</name>
</gene>
<name>A0A380JYQ8_9STRE</name>
<evidence type="ECO:0000313" key="2">
    <source>
        <dbReference type="Proteomes" id="UP000254924"/>
    </source>
</evidence>
<sequence length="59" mass="6731">MSKFVDIFCIGAENREYDLLVNVDDIARLHHNDGSIECEPPLPTHTLRGRGFLGRVQTY</sequence>
<protein>
    <submittedName>
        <fullName evidence="1">Uncharacterized protein</fullName>
    </submittedName>
</protein>
<accession>A0A380JYQ8</accession>
<proteinExistence type="predicted"/>
<reference evidence="1 2" key="1">
    <citation type="submission" date="2018-06" db="EMBL/GenBank/DDBJ databases">
        <authorList>
            <consortium name="Pathogen Informatics"/>
            <person name="Doyle S."/>
        </authorList>
    </citation>
    <scope>NUCLEOTIDE SEQUENCE [LARGE SCALE GENOMIC DNA]</scope>
    <source>
        <strain evidence="1 2">NCTC12224</strain>
    </source>
</reference>
<evidence type="ECO:0000313" key="1">
    <source>
        <dbReference type="EMBL" id="SUN57961.1"/>
    </source>
</evidence>
<keyword evidence="2" id="KW-1185">Reference proteome</keyword>
<organism evidence="1 2">
    <name type="scientific">Streptococcus hyointestinalis</name>
    <dbReference type="NCBI Taxonomy" id="1337"/>
    <lineage>
        <taxon>Bacteria</taxon>
        <taxon>Bacillati</taxon>
        <taxon>Bacillota</taxon>
        <taxon>Bacilli</taxon>
        <taxon>Lactobacillales</taxon>
        <taxon>Streptococcaceae</taxon>
        <taxon>Streptococcus</taxon>
    </lineage>
</organism>
<dbReference type="AlphaFoldDB" id="A0A380JYQ8"/>
<dbReference type="Proteomes" id="UP000254924">
    <property type="component" value="Unassembled WGS sequence"/>
</dbReference>